<accession>A0A183D0Q0</accession>
<evidence type="ECO:0000313" key="4">
    <source>
        <dbReference type="WBParaSite" id="GPUH_0000229601-mRNA-1"/>
    </source>
</evidence>
<evidence type="ECO:0000256" key="1">
    <source>
        <dbReference type="SAM" id="MobiDB-lite"/>
    </source>
</evidence>
<gene>
    <name evidence="2" type="ORF">GPUH_LOCUS2291</name>
</gene>
<feature type="compositionally biased region" description="Polar residues" evidence="1">
    <location>
        <begin position="54"/>
        <end position="63"/>
    </location>
</feature>
<proteinExistence type="predicted"/>
<protein>
    <submittedName>
        <fullName evidence="2 4">Uncharacterized protein</fullName>
    </submittedName>
</protein>
<name>A0A183D0Q0_9BILA</name>
<sequence>MSISKYSHTIMLHTRSPWSRRTSPSFERLGFDRLRKRRQSAPALSLAVPPLSSFPGSSTQTSPDTDDHQSIANLRQNKISSAFAF</sequence>
<reference evidence="2 3" key="2">
    <citation type="submission" date="2018-11" db="EMBL/GenBank/DDBJ databases">
        <authorList>
            <consortium name="Pathogen Informatics"/>
        </authorList>
    </citation>
    <scope>NUCLEOTIDE SEQUENCE [LARGE SCALE GENOMIC DNA]</scope>
</reference>
<reference evidence="4" key="1">
    <citation type="submission" date="2016-06" db="UniProtKB">
        <authorList>
            <consortium name="WormBaseParasite"/>
        </authorList>
    </citation>
    <scope>IDENTIFICATION</scope>
</reference>
<dbReference type="EMBL" id="UYRT01003342">
    <property type="protein sequence ID" value="VDK33308.1"/>
    <property type="molecule type" value="Genomic_DNA"/>
</dbReference>
<dbReference type="WBParaSite" id="GPUH_0000229601-mRNA-1">
    <property type="protein sequence ID" value="GPUH_0000229601-mRNA-1"/>
    <property type="gene ID" value="GPUH_0000229601"/>
</dbReference>
<dbReference type="AlphaFoldDB" id="A0A183D0Q0"/>
<dbReference type="Proteomes" id="UP000271098">
    <property type="component" value="Unassembled WGS sequence"/>
</dbReference>
<feature type="region of interest" description="Disordered" evidence="1">
    <location>
        <begin position="40"/>
        <end position="69"/>
    </location>
</feature>
<organism evidence="4">
    <name type="scientific">Gongylonema pulchrum</name>
    <dbReference type="NCBI Taxonomy" id="637853"/>
    <lineage>
        <taxon>Eukaryota</taxon>
        <taxon>Metazoa</taxon>
        <taxon>Ecdysozoa</taxon>
        <taxon>Nematoda</taxon>
        <taxon>Chromadorea</taxon>
        <taxon>Rhabditida</taxon>
        <taxon>Spirurina</taxon>
        <taxon>Spiruromorpha</taxon>
        <taxon>Spiruroidea</taxon>
        <taxon>Gongylonematidae</taxon>
        <taxon>Gongylonema</taxon>
    </lineage>
</organism>
<keyword evidence="3" id="KW-1185">Reference proteome</keyword>
<evidence type="ECO:0000313" key="3">
    <source>
        <dbReference type="Proteomes" id="UP000271098"/>
    </source>
</evidence>
<evidence type="ECO:0000313" key="2">
    <source>
        <dbReference type="EMBL" id="VDK33308.1"/>
    </source>
</evidence>